<evidence type="ECO:0000256" key="1">
    <source>
        <dbReference type="ARBA" id="ARBA00023002"/>
    </source>
</evidence>
<protein>
    <submittedName>
        <fullName evidence="3">PPOX class F420-dependent oxidoreductase</fullName>
    </submittedName>
</protein>
<evidence type="ECO:0000313" key="3">
    <source>
        <dbReference type="EMBL" id="TDC48938.1"/>
    </source>
</evidence>
<accession>A0A4R4RHI0</accession>
<dbReference type="Gene3D" id="2.30.110.10">
    <property type="entry name" value="Electron Transport, Fmn-binding Protein, Chain A"/>
    <property type="match status" value="1"/>
</dbReference>
<feature type="domain" description="Pyridoxamine 5'-phosphate oxidase N-terminal" evidence="2">
    <location>
        <begin position="4"/>
        <end position="126"/>
    </location>
</feature>
<evidence type="ECO:0000259" key="2">
    <source>
        <dbReference type="Pfam" id="PF01243"/>
    </source>
</evidence>
<sequence>MSELTDEARRLLGGGHPAHLATLLPDGSPHSVPMWVGLEGDRVTILTSDATRKARNLERDPRVAVSVVDRDRPATSALVRGRVVEKIEGDRAWEIIDRMSDAYIGMPYSPRVDRVVYAIEPEHVQVVVIG</sequence>
<dbReference type="InterPro" id="IPR011576">
    <property type="entry name" value="Pyridox_Oxase_N"/>
</dbReference>
<keyword evidence="4" id="KW-1185">Reference proteome</keyword>
<dbReference type="Proteomes" id="UP000295621">
    <property type="component" value="Unassembled WGS sequence"/>
</dbReference>
<organism evidence="3 4">
    <name type="scientific">Jiangella ureilytica</name>
    <dbReference type="NCBI Taxonomy" id="2530374"/>
    <lineage>
        <taxon>Bacteria</taxon>
        <taxon>Bacillati</taxon>
        <taxon>Actinomycetota</taxon>
        <taxon>Actinomycetes</taxon>
        <taxon>Jiangellales</taxon>
        <taxon>Jiangellaceae</taxon>
        <taxon>Jiangella</taxon>
    </lineage>
</organism>
<evidence type="ECO:0000313" key="4">
    <source>
        <dbReference type="Proteomes" id="UP000295621"/>
    </source>
</evidence>
<comment type="caution">
    <text evidence="3">The sequence shown here is derived from an EMBL/GenBank/DDBJ whole genome shotgun (WGS) entry which is preliminary data.</text>
</comment>
<dbReference type="GO" id="GO:0005829">
    <property type="term" value="C:cytosol"/>
    <property type="evidence" value="ECO:0007669"/>
    <property type="project" value="TreeGrafter"/>
</dbReference>
<proteinExistence type="predicted"/>
<dbReference type="RefSeq" id="WP_131985540.1">
    <property type="nucleotide sequence ID" value="NZ_SMKL01000048.1"/>
</dbReference>
<dbReference type="GO" id="GO:0016627">
    <property type="term" value="F:oxidoreductase activity, acting on the CH-CH group of donors"/>
    <property type="evidence" value="ECO:0007669"/>
    <property type="project" value="TreeGrafter"/>
</dbReference>
<dbReference type="GO" id="GO:0070967">
    <property type="term" value="F:coenzyme F420 binding"/>
    <property type="evidence" value="ECO:0007669"/>
    <property type="project" value="TreeGrafter"/>
</dbReference>
<dbReference type="PANTHER" id="PTHR35176:SF6">
    <property type="entry name" value="HEME OXYGENASE HI_0854-RELATED"/>
    <property type="match status" value="1"/>
</dbReference>
<dbReference type="InterPro" id="IPR012349">
    <property type="entry name" value="Split_barrel_FMN-bd"/>
</dbReference>
<dbReference type="NCBIfam" id="TIGR03618">
    <property type="entry name" value="Rv1155_F420"/>
    <property type="match status" value="1"/>
</dbReference>
<dbReference type="Pfam" id="PF01243">
    <property type="entry name" value="PNPOx_N"/>
    <property type="match status" value="1"/>
</dbReference>
<gene>
    <name evidence="3" type="ORF">E1212_19615</name>
</gene>
<name>A0A4R4RHI0_9ACTN</name>
<dbReference type="EMBL" id="SMKL01000048">
    <property type="protein sequence ID" value="TDC48938.1"/>
    <property type="molecule type" value="Genomic_DNA"/>
</dbReference>
<dbReference type="OrthoDB" id="162914at2"/>
<dbReference type="AlphaFoldDB" id="A0A4R4RHI0"/>
<dbReference type="PANTHER" id="PTHR35176">
    <property type="entry name" value="HEME OXYGENASE HI_0854-RELATED"/>
    <property type="match status" value="1"/>
</dbReference>
<dbReference type="InterPro" id="IPR052019">
    <property type="entry name" value="F420H2_bilvrd_red/Heme_oxyg"/>
</dbReference>
<dbReference type="InterPro" id="IPR019920">
    <property type="entry name" value="F420-binding_dom_put"/>
</dbReference>
<keyword evidence="1" id="KW-0560">Oxidoreductase</keyword>
<reference evidence="3 4" key="1">
    <citation type="submission" date="2019-02" db="EMBL/GenBank/DDBJ databases">
        <title>Draft genome sequences of novel Actinobacteria.</title>
        <authorList>
            <person name="Sahin N."/>
            <person name="Ay H."/>
            <person name="Saygin H."/>
        </authorList>
    </citation>
    <scope>NUCLEOTIDE SEQUENCE [LARGE SCALE GENOMIC DNA]</scope>
    <source>
        <strain evidence="3 4">KC603</strain>
    </source>
</reference>
<dbReference type="SUPFAM" id="SSF50475">
    <property type="entry name" value="FMN-binding split barrel"/>
    <property type="match status" value="1"/>
</dbReference>